<dbReference type="AlphaFoldDB" id="A0A1Z4M1C8"/>
<dbReference type="GO" id="GO:0016757">
    <property type="term" value="F:glycosyltransferase activity"/>
    <property type="evidence" value="ECO:0007669"/>
    <property type="project" value="UniProtKB-KW"/>
</dbReference>
<gene>
    <name evidence="4" type="ORF">NIES267_67960</name>
</gene>
<dbReference type="InterPro" id="IPR050748">
    <property type="entry name" value="Glycosyltrans_8_dom-fam"/>
</dbReference>
<dbReference type="PANTHER" id="PTHR13778:SF47">
    <property type="entry name" value="LIPOPOLYSACCHARIDE 1,3-GALACTOSYLTRANSFERASE"/>
    <property type="match status" value="1"/>
</dbReference>
<keyword evidence="1" id="KW-0328">Glycosyltransferase</keyword>
<dbReference type="Pfam" id="PF01501">
    <property type="entry name" value="Glyco_transf_8"/>
    <property type="match status" value="1"/>
</dbReference>
<dbReference type="PANTHER" id="PTHR13778">
    <property type="entry name" value="GLYCOSYLTRANSFERASE 8 DOMAIN-CONTAINING PROTEIN"/>
    <property type="match status" value="1"/>
</dbReference>
<dbReference type="OrthoDB" id="5672604at2"/>
<reference evidence="4 5" key="1">
    <citation type="submission" date="2017-06" db="EMBL/GenBank/DDBJ databases">
        <title>Genome sequencing of cyanobaciteial culture collection at National Institute for Environmental Studies (NIES).</title>
        <authorList>
            <person name="Hirose Y."/>
            <person name="Shimura Y."/>
            <person name="Fujisawa T."/>
            <person name="Nakamura Y."/>
            <person name="Kawachi M."/>
        </authorList>
    </citation>
    <scope>NUCLEOTIDE SEQUENCE [LARGE SCALE GENOMIC DNA]</scope>
    <source>
        <strain evidence="4 5">NIES-267</strain>
    </source>
</reference>
<dbReference type="InterPro" id="IPR002495">
    <property type="entry name" value="Glyco_trans_8"/>
</dbReference>
<dbReference type="GO" id="GO:0046872">
    <property type="term" value="F:metal ion binding"/>
    <property type="evidence" value="ECO:0007669"/>
    <property type="project" value="UniProtKB-KW"/>
</dbReference>
<sequence>MSTLSLSKTIEYIPVVCAADNNYAMPLAVMASSILANLAEDKKLLLFVIDGGIKEDNKRKILTSLDANRCNVKWLNPPTEELLEKMKISGHLSIVTYYRLLLPELISSEFEKLIYLDCDLVVNHDLNELWKIDLEDNYLLAVPEIRFPYMSQILPNFDKLGLSSDCKYFNAGVLVINLAKWRTDQIGLKAIEYVEKNLEHIIFHDQDALNVVLAGEWGELEPKWNQTPFINDYSSWKDSPFDEQTFNNAVNNPCIIHFASKFKPWNTYQYGEKDKKLFHKYLDMTAWAGKRFTLWTAIYKKLTRIIFRNNKR</sequence>
<dbReference type="Proteomes" id="UP000218418">
    <property type="component" value="Chromosome"/>
</dbReference>
<protein>
    <submittedName>
        <fullName evidence="4">Glycosyl transferase family 8</fullName>
    </submittedName>
</protein>
<dbReference type="InterPro" id="IPR029044">
    <property type="entry name" value="Nucleotide-diphossugar_trans"/>
</dbReference>
<organism evidence="4 5">
    <name type="scientific">Calothrix parasitica NIES-267</name>
    <dbReference type="NCBI Taxonomy" id="1973488"/>
    <lineage>
        <taxon>Bacteria</taxon>
        <taxon>Bacillati</taxon>
        <taxon>Cyanobacteriota</taxon>
        <taxon>Cyanophyceae</taxon>
        <taxon>Nostocales</taxon>
        <taxon>Calotrichaceae</taxon>
        <taxon>Calothrix</taxon>
    </lineage>
</organism>
<evidence type="ECO:0000256" key="2">
    <source>
        <dbReference type="ARBA" id="ARBA00022679"/>
    </source>
</evidence>
<evidence type="ECO:0000313" key="4">
    <source>
        <dbReference type="EMBL" id="BAY87275.1"/>
    </source>
</evidence>
<dbReference type="CDD" id="cd04194">
    <property type="entry name" value="GT8_A4GalT_like"/>
    <property type="match status" value="1"/>
</dbReference>
<proteinExistence type="predicted"/>
<dbReference type="Gene3D" id="3.90.550.10">
    <property type="entry name" value="Spore Coat Polysaccharide Biosynthesis Protein SpsA, Chain A"/>
    <property type="match status" value="1"/>
</dbReference>
<keyword evidence="3" id="KW-0479">Metal-binding</keyword>
<evidence type="ECO:0000256" key="3">
    <source>
        <dbReference type="ARBA" id="ARBA00022723"/>
    </source>
</evidence>
<name>A0A1Z4M1C8_9CYAN</name>
<dbReference type="EMBL" id="AP018227">
    <property type="protein sequence ID" value="BAY87275.1"/>
    <property type="molecule type" value="Genomic_DNA"/>
</dbReference>
<evidence type="ECO:0000256" key="1">
    <source>
        <dbReference type="ARBA" id="ARBA00022676"/>
    </source>
</evidence>
<keyword evidence="5" id="KW-1185">Reference proteome</keyword>
<dbReference type="SUPFAM" id="SSF53448">
    <property type="entry name" value="Nucleotide-diphospho-sugar transferases"/>
    <property type="match status" value="1"/>
</dbReference>
<keyword evidence="2 4" id="KW-0808">Transferase</keyword>
<accession>A0A1Z4M1C8</accession>
<evidence type="ECO:0000313" key="5">
    <source>
        <dbReference type="Proteomes" id="UP000218418"/>
    </source>
</evidence>